<evidence type="ECO:0000256" key="4">
    <source>
        <dbReference type="ARBA" id="ARBA00022679"/>
    </source>
</evidence>
<evidence type="ECO:0000313" key="11">
    <source>
        <dbReference type="Proteomes" id="UP000523821"/>
    </source>
</evidence>
<dbReference type="InterPro" id="IPR003594">
    <property type="entry name" value="HATPase_dom"/>
</dbReference>
<proteinExistence type="predicted"/>
<dbReference type="InterPro" id="IPR005467">
    <property type="entry name" value="His_kinase_dom"/>
</dbReference>
<feature type="transmembrane region" description="Helical" evidence="7">
    <location>
        <begin position="335"/>
        <end position="356"/>
    </location>
</feature>
<keyword evidence="8" id="KW-0732">Signal</keyword>
<dbReference type="PRINTS" id="PR00344">
    <property type="entry name" value="BCTRLSENSOR"/>
</dbReference>
<feature type="transmembrane region" description="Helical" evidence="7">
    <location>
        <begin position="362"/>
        <end position="384"/>
    </location>
</feature>
<dbReference type="SUPFAM" id="SSF55874">
    <property type="entry name" value="ATPase domain of HSP90 chaperone/DNA topoisomerase II/histidine kinase"/>
    <property type="match status" value="1"/>
</dbReference>
<feature type="signal peptide" evidence="8">
    <location>
        <begin position="1"/>
        <end position="31"/>
    </location>
</feature>
<feature type="chain" id="PRO_5031062406" description="histidine kinase" evidence="8">
    <location>
        <begin position="32"/>
        <end position="713"/>
    </location>
</feature>
<evidence type="ECO:0000256" key="2">
    <source>
        <dbReference type="ARBA" id="ARBA00012438"/>
    </source>
</evidence>
<dbReference type="SMART" id="SM00388">
    <property type="entry name" value="HisKA"/>
    <property type="match status" value="1"/>
</dbReference>
<accession>A0A7W9FLH4</accession>
<keyword evidence="11" id="KW-1185">Reference proteome</keyword>
<comment type="caution">
    <text evidence="10">The sequence shown here is derived from an EMBL/GenBank/DDBJ whole genome shotgun (WGS) entry which is preliminary data.</text>
</comment>
<dbReference type="SUPFAM" id="SSF47384">
    <property type="entry name" value="Homodimeric domain of signal transducing histidine kinase"/>
    <property type="match status" value="1"/>
</dbReference>
<dbReference type="InterPro" id="IPR036890">
    <property type="entry name" value="HATPase_C_sf"/>
</dbReference>
<dbReference type="InterPro" id="IPR003661">
    <property type="entry name" value="HisK_dim/P_dom"/>
</dbReference>
<evidence type="ECO:0000256" key="1">
    <source>
        <dbReference type="ARBA" id="ARBA00000085"/>
    </source>
</evidence>
<dbReference type="InterPro" id="IPR011623">
    <property type="entry name" value="7TMR_DISM_rcpt_extracell_dom1"/>
</dbReference>
<dbReference type="Pfam" id="PF07696">
    <property type="entry name" value="7TMR-DISMED2"/>
    <property type="match status" value="1"/>
</dbReference>
<evidence type="ECO:0000313" key="10">
    <source>
        <dbReference type="EMBL" id="MBB5752863.1"/>
    </source>
</evidence>
<feature type="transmembrane region" description="Helical" evidence="7">
    <location>
        <begin position="306"/>
        <end position="323"/>
    </location>
</feature>
<dbReference type="Pfam" id="PF00512">
    <property type="entry name" value="HisKA"/>
    <property type="match status" value="1"/>
</dbReference>
<evidence type="ECO:0000256" key="3">
    <source>
        <dbReference type="ARBA" id="ARBA00022553"/>
    </source>
</evidence>
<feature type="transmembrane region" description="Helical" evidence="7">
    <location>
        <begin position="211"/>
        <end position="230"/>
    </location>
</feature>
<keyword evidence="7" id="KW-0472">Membrane</keyword>
<organism evidence="10 11">
    <name type="scientific">Prosthecomicrobium pneumaticum</name>
    <dbReference type="NCBI Taxonomy" id="81895"/>
    <lineage>
        <taxon>Bacteria</taxon>
        <taxon>Pseudomonadati</taxon>
        <taxon>Pseudomonadota</taxon>
        <taxon>Alphaproteobacteria</taxon>
        <taxon>Hyphomicrobiales</taxon>
        <taxon>Kaistiaceae</taxon>
        <taxon>Prosthecomicrobium</taxon>
    </lineage>
</organism>
<dbReference type="EMBL" id="JACHOO010000003">
    <property type="protein sequence ID" value="MBB5752863.1"/>
    <property type="molecule type" value="Genomic_DNA"/>
</dbReference>
<dbReference type="Pfam" id="PF02518">
    <property type="entry name" value="HATPase_c"/>
    <property type="match status" value="1"/>
</dbReference>
<protein>
    <recommendedName>
        <fullName evidence="2">histidine kinase</fullName>
        <ecNumber evidence="2">2.7.13.3</ecNumber>
    </recommendedName>
</protein>
<dbReference type="PROSITE" id="PS50109">
    <property type="entry name" value="HIS_KIN"/>
    <property type="match status" value="1"/>
</dbReference>
<evidence type="ECO:0000259" key="9">
    <source>
        <dbReference type="PROSITE" id="PS50109"/>
    </source>
</evidence>
<feature type="region of interest" description="Disordered" evidence="6">
    <location>
        <begin position="632"/>
        <end position="657"/>
    </location>
</feature>
<name>A0A7W9FLH4_9HYPH</name>
<evidence type="ECO:0000256" key="8">
    <source>
        <dbReference type="SAM" id="SignalP"/>
    </source>
</evidence>
<feature type="domain" description="Histidine kinase" evidence="9">
    <location>
        <begin position="410"/>
        <end position="632"/>
    </location>
</feature>
<feature type="transmembrane region" description="Helical" evidence="7">
    <location>
        <begin position="250"/>
        <end position="268"/>
    </location>
</feature>
<dbReference type="PANTHER" id="PTHR43047:SF64">
    <property type="entry name" value="HISTIDINE KINASE CONTAINING CHEY-HOMOLOGOUS RECEIVER DOMAIN AND PAS DOMAIN-RELATED"/>
    <property type="match status" value="1"/>
</dbReference>
<comment type="catalytic activity">
    <reaction evidence="1">
        <text>ATP + protein L-histidine = ADP + protein N-phospho-L-histidine.</text>
        <dbReference type="EC" id="2.7.13.3"/>
    </reaction>
</comment>
<feature type="transmembrane region" description="Helical" evidence="7">
    <location>
        <begin position="280"/>
        <end position="300"/>
    </location>
</feature>
<sequence length="713" mass="76293">MSRRGATARILGRLLALLLSLALLPAMPAGAAEPVAARDLAVCAAPPDLAIAAVAAGGCAFEPVSTKTDLARGFSADTNWLRLTIRNTAAEETERWLAIGHPRLQRVTLYAPDPAGGWHATASGTRIAMAAKPLATADAVFPLRLAARSEAALYVAVSSETSIDLTPTLWRPDTYRERSHTTRLVQAVAIGALLLAAALTLFLYGRLRERVYLYFAASQLAIVVMDASYTGFLPATLWPPPLPFDIRVQSLASGASCLFFILFVRAFLPPGSRLHPLSRVLTVLLVVMIVATGYACLVRYGTAAPVQALAAIAIISVAILLFLHAWRSGIRPARYLLFSYAVLAVVLLYRMGSAFGLATPSLLYQIGFSWCFVLVAPSILIGVIEQSESLRRNAVQIRSEALARMRLMAQMSHELRAPLNAILGFSLLLGRGSGRTTPLEAAATIERESRRLLIMVDELLDFSRSEVGQLALSPAPVRLSALLEDVRRAGEVAAAARANRFRMEVEPDLPERVVVDARRLRQVLDNLVGNAARYTESGRITLDVAIDRDAGGAPRRARFAVGDTGPGIGPEERGRIFEPFVRGEAGRAQPDEGAGIGLALSRQLVTLMGGEIALESPPEGGSRFRFSVAVEPAPGDEADGATPAPPARDPPADPRLAPLGALIEAGALSDIEDWLEAFRAAHPDETALHAALADATARLDFAALRRIVEGERA</sequence>
<dbReference type="EC" id="2.7.13.3" evidence="2"/>
<dbReference type="Gene3D" id="1.10.287.130">
    <property type="match status" value="1"/>
</dbReference>
<dbReference type="AlphaFoldDB" id="A0A7W9FLH4"/>
<keyword evidence="3" id="KW-0597">Phosphoprotein</keyword>
<dbReference type="Gene3D" id="3.30.565.10">
    <property type="entry name" value="Histidine kinase-like ATPase, C-terminal domain"/>
    <property type="match status" value="1"/>
</dbReference>
<evidence type="ECO:0000256" key="5">
    <source>
        <dbReference type="ARBA" id="ARBA00022777"/>
    </source>
</evidence>
<dbReference type="Pfam" id="PF07695">
    <property type="entry name" value="7TMR-DISM_7TM"/>
    <property type="match status" value="1"/>
</dbReference>
<dbReference type="InterPro" id="IPR004358">
    <property type="entry name" value="Sig_transdc_His_kin-like_C"/>
</dbReference>
<keyword evidence="4" id="KW-0808">Transferase</keyword>
<keyword evidence="7" id="KW-0812">Transmembrane</keyword>
<evidence type="ECO:0000256" key="6">
    <source>
        <dbReference type="SAM" id="MobiDB-lite"/>
    </source>
</evidence>
<dbReference type="PANTHER" id="PTHR43047">
    <property type="entry name" value="TWO-COMPONENT HISTIDINE PROTEIN KINASE"/>
    <property type="match status" value="1"/>
</dbReference>
<keyword evidence="7" id="KW-1133">Transmembrane helix</keyword>
<reference evidence="10 11" key="1">
    <citation type="submission" date="2020-08" db="EMBL/GenBank/DDBJ databases">
        <title>Genomic Encyclopedia of Type Strains, Phase IV (KMG-IV): sequencing the most valuable type-strain genomes for metagenomic binning, comparative biology and taxonomic classification.</title>
        <authorList>
            <person name="Goeker M."/>
        </authorList>
    </citation>
    <scope>NUCLEOTIDE SEQUENCE [LARGE SCALE GENOMIC DNA]</scope>
    <source>
        <strain evidence="10 11">DSM 16268</strain>
    </source>
</reference>
<dbReference type="InterPro" id="IPR011622">
    <property type="entry name" value="7TMR_DISM_rcpt_extracell_dom2"/>
</dbReference>
<dbReference type="SMART" id="SM00387">
    <property type="entry name" value="HATPase_c"/>
    <property type="match status" value="1"/>
</dbReference>
<gene>
    <name evidence="10" type="ORF">GGQ63_001917</name>
</gene>
<feature type="transmembrane region" description="Helical" evidence="7">
    <location>
        <begin position="184"/>
        <end position="204"/>
    </location>
</feature>
<dbReference type="CDD" id="cd00082">
    <property type="entry name" value="HisKA"/>
    <property type="match status" value="1"/>
</dbReference>
<dbReference type="RefSeq" id="WP_183855051.1">
    <property type="nucleotide sequence ID" value="NZ_JACHOO010000003.1"/>
</dbReference>
<dbReference type="Proteomes" id="UP000523821">
    <property type="component" value="Unassembled WGS sequence"/>
</dbReference>
<keyword evidence="5 10" id="KW-0418">Kinase</keyword>
<evidence type="ECO:0000256" key="7">
    <source>
        <dbReference type="SAM" id="Phobius"/>
    </source>
</evidence>
<dbReference type="InterPro" id="IPR036097">
    <property type="entry name" value="HisK_dim/P_sf"/>
</dbReference>
<dbReference type="GO" id="GO:0000155">
    <property type="term" value="F:phosphorelay sensor kinase activity"/>
    <property type="evidence" value="ECO:0007669"/>
    <property type="project" value="InterPro"/>
</dbReference>
<dbReference type="Gene3D" id="2.60.40.2380">
    <property type="match status" value="1"/>
</dbReference>